<evidence type="ECO:0000313" key="3">
    <source>
        <dbReference type="Proteomes" id="UP000265703"/>
    </source>
</evidence>
<organism evidence="2 3">
    <name type="scientific">Glomus cerebriforme</name>
    <dbReference type="NCBI Taxonomy" id="658196"/>
    <lineage>
        <taxon>Eukaryota</taxon>
        <taxon>Fungi</taxon>
        <taxon>Fungi incertae sedis</taxon>
        <taxon>Mucoromycota</taxon>
        <taxon>Glomeromycotina</taxon>
        <taxon>Glomeromycetes</taxon>
        <taxon>Glomerales</taxon>
        <taxon>Glomeraceae</taxon>
        <taxon>Glomus</taxon>
    </lineage>
</organism>
<keyword evidence="1" id="KW-0732">Signal</keyword>
<dbReference type="EMBL" id="QKYT01000018">
    <property type="protein sequence ID" value="RIA98265.1"/>
    <property type="molecule type" value="Genomic_DNA"/>
</dbReference>
<evidence type="ECO:0000256" key="1">
    <source>
        <dbReference type="SAM" id="SignalP"/>
    </source>
</evidence>
<dbReference type="AlphaFoldDB" id="A0A397TP20"/>
<proteinExistence type="predicted"/>
<reference evidence="2 3" key="1">
    <citation type="submission" date="2018-06" db="EMBL/GenBank/DDBJ databases">
        <title>Comparative genomics reveals the genomic features of Rhizophagus irregularis, R. cerebriforme, R. diaphanum and Gigaspora rosea, and their symbiotic lifestyle signature.</title>
        <authorList>
            <person name="Morin E."/>
            <person name="San Clemente H."/>
            <person name="Chen E.C.H."/>
            <person name="De La Providencia I."/>
            <person name="Hainaut M."/>
            <person name="Kuo A."/>
            <person name="Kohler A."/>
            <person name="Murat C."/>
            <person name="Tang N."/>
            <person name="Roy S."/>
            <person name="Loubradou J."/>
            <person name="Henrissat B."/>
            <person name="Grigoriev I.V."/>
            <person name="Corradi N."/>
            <person name="Roux C."/>
            <person name="Martin F.M."/>
        </authorList>
    </citation>
    <scope>NUCLEOTIDE SEQUENCE [LARGE SCALE GENOMIC DNA]</scope>
    <source>
        <strain evidence="2 3">DAOM 227022</strain>
    </source>
</reference>
<comment type="caution">
    <text evidence="2">The sequence shown here is derived from an EMBL/GenBank/DDBJ whole genome shotgun (WGS) entry which is preliminary data.</text>
</comment>
<protein>
    <submittedName>
        <fullName evidence="2">Uncharacterized protein</fullName>
    </submittedName>
</protein>
<dbReference type="Proteomes" id="UP000265703">
    <property type="component" value="Unassembled WGS sequence"/>
</dbReference>
<feature type="signal peptide" evidence="1">
    <location>
        <begin position="1"/>
        <end position="23"/>
    </location>
</feature>
<sequence length="136" mass="14730">MKLSYSSLLVITLAFFTINSAVSTPIEKIDDSKNSTVSGLDVPKGFAKGFKNGFVNGVPKGLAKGFVKAPKGDKVPKGFAKGFKKGFVNGVPKGLAKGVPFYQMLERVTIQNGLLNPESINWRHINNIMQQCTPTR</sequence>
<feature type="chain" id="PRO_5017201506" evidence="1">
    <location>
        <begin position="24"/>
        <end position="136"/>
    </location>
</feature>
<accession>A0A397TP20</accession>
<name>A0A397TP20_9GLOM</name>
<evidence type="ECO:0000313" key="2">
    <source>
        <dbReference type="EMBL" id="RIA98265.1"/>
    </source>
</evidence>
<keyword evidence="3" id="KW-1185">Reference proteome</keyword>
<gene>
    <name evidence="2" type="ORF">C1645_731814</name>
</gene>